<sequence>MNILNKNKNEKFSTCVKLLNFQAIGNEKGFLVALEEMKQIPFDMKRMYYIYGIQPNITRGHHAHKNLKQVLIAISGSVDIICEYENKQETYTLSSRQQGLLIEGLVWRTMKKFSDDAVLLVIANDFYKESDYIREYDEFLKISSALNISKN</sequence>
<evidence type="ECO:0000313" key="2">
    <source>
        <dbReference type="EMBL" id="EJF90253.1"/>
    </source>
</evidence>
<dbReference type="CDD" id="cd20292">
    <property type="entry name" value="cupin_QdtA-like"/>
    <property type="match status" value="1"/>
</dbReference>
<dbReference type="Proteomes" id="UP000008952">
    <property type="component" value="Unassembled WGS sequence"/>
</dbReference>
<protein>
    <recommendedName>
        <fullName evidence="1">Sugar 3,4-ketoisomerase QdtA cupin domain-containing protein</fullName>
    </recommendedName>
</protein>
<dbReference type="EMBL" id="AIMB01000007">
    <property type="protein sequence ID" value="EJF90257.1"/>
    <property type="molecule type" value="Genomic_DNA"/>
</dbReference>
<reference evidence="3 5" key="1">
    <citation type="submission" date="2012-03" db="EMBL/GenBank/DDBJ databases">
        <title>The Genome Sequence of Bartonella tamiae Th239.</title>
        <authorList>
            <consortium name="The Broad Institute Genome Sequencing Platform"/>
            <consortium name="The Broad Institute Genome Sequencing Center for Infectious Disease"/>
            <person name="Feldgarden M."/>
            <person name="Kirby J."/>
            <person name="Kosoy M."/>
            <person name="Birtles R."/>
            <person name="Probert W.S."/>
            <person name="Chiaraviglio L."/>
            <person name="Young S.K."/>
            <person name="Zeng Q."/>
            <person name="Gargeya S."/>
            <person name="Fitzgerald M."/>
            <person name="Haas B."/>
            <person name="Abouelleil A."/>
            <person name="Alvarado L."/>
            <person name="Arachchi H.M."/>
            <person name="Berlin A."/>
            <person name="Chapman S.B."/>
            <person name="Gearin G."/>
            <person name="Goldberg J."/>
            <person name="Griggs A."/>
            <person name="Gujja S."/>
            <person name="Hansen M."/>
            <person name="Heiman D."/>
            <person name="Howarth C."/>
            <person name="Larimer J."/>
            <person name="Lui A."/>
            <person name="MacDonald P.J.P."/>
            <person name="McCowen C."/>
            <person name="Montmayeur A."/>
            <person name="Murphy C."/>
            <person name="Neiman D."/>
            <person name="Pearson M."/>
            <person name="Priest M."/>
            <person name="Roberts A."/>
            <person name="Saif S."/>
            <person name="Shea T."/>
            <person name="Sisk P."/>
            <person name="Stolte C."/>
            <person name="Sykes S."/>
            <person name="Wortman J."/>
            <person name="Nusbaum C."/>
            <person name="Birren B."/>
        </authorList>
    </citation>
    <scope>NUCLEOTIDE SEQUENCE [LARGE SCALE GENOMIC DNA]</scope>
    <source>
        <strain evidence="3 5">Th239</strain>
    </source>
</reference>
<dbReference type="EMBL" id="AIMB01000007">
    <property type="protein sequence ID" value="EJF90253.1"/>
    <property type="molecule type" value="Genomic_DNA"/>
</dbReference>
<evidence type="ECO:0000259" key="1">
    <source>
        <dbReference type="Pfam" id="PF05523"/>
    </source>
</evidence>
<dbReference type="InterPro" id="IPR014710">
    <property type="entry name" value="RmlC-like_jellyroll"/>
</dbReference>
<keyword evidence="5" id="KW-1185">Reference proteome</keyword>
<evidence type="ECO:0000313" key="3">
    <source>
        <dbReference type="EMBL" id="EJF90255.1"/>
    </source>
</evidence>
<dbReference type="InterPro" id="IPR011051">
    <property type="entry name" value="RmlC_Cupin_sf"/>
</dbReference>
<evidence type="ECO:0000313" key="5">
    <source>
        <dbReference type="Proteomes" id="UP000008952"/>
    </source>
</evidence>
<organism evidence="3 5">
    <name type="scientific">Bartonella tamiae Th239</name>
    <dbReference type="NCBI Taxonomy" id="1094558"/>
    <lineage>
        <taxon>Bacteria</taxon>
        <taxon>Pseudomonadati</taxon>
        <taxon>Pseudomonadota</taxon>
        <taxon>Alphaproteobacteria</taxon>
        <taxon>Hyphomicrobiales</taxon>
        <taxon>Bartonellaceae</taxon>
        <taxon>Bartonella</taxon>
    </lineage>
</organism>
<dbReference type="EMBL" id="AIMB01000007">
    <property type="protein sequence ID" value="EJF90255.1"/>
    <property type="molecule type" value="Genomic_DNA"/>
</dbReference>
<accession>J1JZS5</accession>
<dbReference type="PATRIC" id="fig|1094558.3.peg.716"/>
<dbReference type="Gene3D" id="2.60.120.10">
    <property type="entry name" value="Jelly Rolls"/>
    <property type="match status" value="1"/>
</dbReference>
<gene>
    <name evidence="2" type="ORF">ME5_00654</name>
    <name evidence="3" type="ORF">ME5_00656</name>
    <name evidence="4" type="ORF">ME5_00658</name>
</gene>
<name>J1JZS5_9HYPH</name>
<dbReference type="Pfam" id="PF05523">
    <property type="entry name" value="FdtA"/>
    <property type="match status" value="1"/>
</dbReference>
<dbReference type="SUPFAM" id="SSF51182">
    <property type="entry name" value="RmlC-like cupins"/>
    <property type="match status" value="1"/>
</dbReference>
<proteinExistence type="predicted"/>
<dbReference type="InterPro" id="IPR008894">
    <property type="entry name" value="QdtA_cupin_dom"/>
</dbReference>
<evidence type="ECO:0000313" key="4">
    <source>
        <dbReference type="EMBL" id="EJF90257.1"/>
    </source>
</evidence>
<dbReference type="HOGENOM" id="CLU_127501_0_0_5"/>
<dbReference type="eggNOG" id="COG1898">
    <property type="taxonomic scope" value="Bacteria"/>
</dbReference>
<feature type="domain" description="Sugar 3,4-ketoisomerase QdtA cupin" evidence="1">
    <location>
        <begin position="16"/>
        <end position="142"/>
    </location>
</feature>
<dbReference type="OrthoDB" id="9815592at2"/>
<comment type="caution">
    <text evidence="3">The sequence shown here is derived from an EMBL/GenBank/DDBJ whole genome shotgun (WGS) entry which is preliminary data.</text>
</comment>
<dbReference type="AlphaFoldDB" id="J1JZS5"/>
<dbReference type="RefSeq" id="WP_008038387.1">
    <property type="nucleotide sequence ID" value="NZ_JH725147.1"/>
</dbReference>
<dbReference type="STRING" id="1094558.ME5_00654"/>